<name>A0ABR7PVY6_9BURK</name>
<evidence type="ECO:0000259" key="1">
    <source>
        <dbReference type="Pfam" id="PF03886"/>
    </source>
</evidence>
<dbReference type="PROSITE" id="PS51257">
    <property type="entry name" value="PROKAR_LIPOPROTEIN"/>
    <property type="match status" value="1"/>
</dbReference>
<keyword evidence="3" id="KW-1185">Reference proteome</keyword>
<gene>
    <name evidence="2" type="ORF">F6X42_28750</name>
</gene>
<protein>
    <submittedName>
        <fullName evidence="2">ABC transporter</fullName>
    </submittedName>
</protein>
<dbReference type="Pfam" id="PF03886">
    <property type="entry name" value="ABC_trans_aux"/>
    <property type="match status" value="1"/>
</dbReference>
<organism evidence="2 3">
    <name type="scientific">Paraburkholderia podalyriae</name>
    <dbReference type="NCBI Taxonomy" id="1938811"/>
    <lineage>
        <taxon>Bacteria</taxon>
        <taxon>Pseudomonadati</taxon>
        <taxon>Pseudomonadota</taxon>
        <taxon>Betaproteobacteria</taxon>
        <taxon>Burkholderiales</taxon>
        <taxon>Burkholderiaceae</taxon>
        <taxon>Paraburkholderia</taxon>
    </lineage>
</organism>
<sequence>MKIDKGRATFIALCVVAWSACTLFSPVKMDMKKYVLENIPLDLPSERPHPATLLVLIPEAEPIYATTQMAYTTQAHQIAYFSQNEWAETPPRMIQPLIVETLRQTRYFSDVLSAPHFGHHTFVLHTELLTLKQDFTSDPAILQFAMRVSLSLEATNQVIATRELSVRVPMRDGNAAAGVAAANEAMAKLLRELASLVVEKAH</sequence>
<feature type="domain" description="ABC-type transport auxiliary lipoprotein component" evidence="1">
    <location>
        <begin position="35"/>
        <end position="194"/>
    </location>
</feature>
<dbReference type="Proteomes" id="UP000736373">
    <property type="component" value="Unassembled WGS sequence"/>
</dbReference>
<reference evidence="2 3" key="1">
    <citation type="submission" date="2019-09" db="EMBL/GenBank/DDBJ databases">
        <title>Paraburkholderia podalyriae sp. nov., A South African Podalyria-associated rhizobium.</title>
        <authorList>
            <person name="Mavima L."/>
            <person name="Beukes C.W."/>
            <person name="Palmer M."/>
            <person name="De Meyer S.E."/>
            <person name="James E.K."/>
            <person name="Maluk M."/>
            <person name="Avontuur J.R."/>
            <person name="Chan W.Y."/>
            <person name="Venter S.N."/>
            <person name="Steenkamp E.T."/>
        </authorList>
    </citation>
    <scope>NUCLEOTIDE SEQUENCE [LARGE SCALE GENOMIC DNA]</scope>
    <source>
        <strain evidence="2 3">WC7.3b</strain>
    </source>
</reference>
<dbReference type="RefSeq" id="WP_187637383.1">
    <property type="nucleotide sequence ID" value="NZ_VZQQ01000033.1"/>
</dbReference>
<dbReference type="SUPFAM" id="SSF159594">
    <property type="entry name" value="XCC0632-like"/>
    <property type="match status" value="1"/>
</dbReference>
<comment type="caution">
    <text evidence="2">The sequence shown here is derived from an EMBL/GenBank/DDBJ whole genome shotgun (WGS) entry which is preliminary data.</text>
</comment>
<dbReference type="InterPro" id="IPR005586">
    <property type="entry name" value="ABC_trans_aux"/>
</dbReference>
<evidence type="ECO:0000313" key="2">
    <source>
        <dbReference type="EMBL" id="MBC8750435.1"/>
    </source>
</evidence>
<proteinExistence type="predicted"/>
<dbReference type="EMBL" id="VZQQ01000033">
    <property type="protein sequence ID" value="MBC8750435.1"/>
    <property type="molecule type" value="Genomic_DNA"/>
</dbReference>
<accession>A0ABR7PVY6</accession>
<evidence type="ECO:0000313" key="3">
    <source>
        <dbReference type="Proteomes" id="UP000736373"/>
    </source>
</evidence>
<dbReference type="Gene3D" id="3.40.50.10610">
    <property type="entry name" value="ABC-type transport auxiliary lipoprotein component"/>
    <property type="match status" value="1"/>
</dbReference>